<organism evidence="2 3">
    <name type="scientific">Hymenobacter crusticola</name>
    <dbReference type="NCBI Taxonomy" id="1770526"/>
    <lineage>
        <taxon>Bacteria</taxon>
        <taxon>Pseudomonadati</taxon>
        <taxon>Bacteroidota</taxon>
        <taxon>Cytophagia</taxon>
        <taxon>Cytophagales</taxon>
        <taxon>Hymenobacteraceae</taxon>
        <taxon>Hymenobacter</taxon>
    </lineage>
</organism>
<evidence type="ECO:0000313" key="3">
    <source>
        <dbReference type="Proteomes" id="UP000194873"/>
    </source>
</evidence>
<name>A0A243W5V7_9BACT</name>
<dbReference type="OrthoDB" id="879730at2"/>
<dbReference type="RefSeq" id="WP_086597354.1">
    <property type="nucleotide sequence ID" value="NZ_MTSE01000046.1"/>
</dbReference>
<feature type="transmembrane region" description="Helical" evidence="1">
    <location>
        <begin position="44"/>
        <end position="69"/>
    </location>
</feature>
<dbReference type="EMBL" id="MTSE01000046">
    <property type="protein sequence ID" value="OUJ68672.1"/>
    <property type="molecule type" value="Genomic_DNA"/>
</dbReference>
<dbReference type="AlphaFoldDB" id="A0A243W5V7"/>
<evidence type="ECO:0000313" key="2">
    <source>
        <dbReference type="EMBL" id="OUJ68672.1"/>
    </source>
</evidence>
<comment type="caution">
    <text evidence="2">The sequence shown here is derived from an EMBL/GenBank/DDBJ whole genome shotgun (WGS) entry which is preliminary data.</text>
</comment>
<keyword evidence="3" id="KW-1185">Reference proteome</keyword>
<dbReference type="Proteomes" id="UP000194873">
    <property type="component" value="Unassembled WGS sequence"/>
</dbReference>
<keyword evidence="1" id="KW-0472">Membrane</keyword>
<evidence type="ECO:0000256" key="1">
    <source>
        <dbReference type="SAM" id="Phobius"/>
    </source>
</evidence>
<accession>A0A243W5V7</accession>
<keyword evidence="1" id="KW-1133">Transmembrane helix</keyword>
<proteinExistence type="predicted"/>
<reference evidence="2 3" key="1">
    <citation type="submission" date="2017-01" db="EMBL/GenBank/DDBJ databases">
        <title>A new Hymenobacter.</title>
        <authorList>
            <person name="Liang Y."/>
            <person name="Feng F."/>
        </authorList>
    </citation>
    <scope>NUCLEOTIDE SEQUENCE [LARGE SCALE GENOMIC DNA]</scope>
    <source>
        <strain evidence="2">MIMBbqt21</strain>
    </source>
</reference>
<protein>
    <submittedName>
        <fullName evidence="2">Uncharacterized protein</fullName>
    </submittedName>
</protein>
<keyword evidence="1" id="KW-0812">Transmembrane</keyword>
<gene>
    <name evidence="2" type="ORF">BXP70_27680</name>
</gene>
<sequence>MHTLQIGAKSYQVPTKWNQLSKKQLLQVVRILYGPKPKQWDIRLLLLSAISAPIGVLLNQSAIVVVQLYPLTDFLFAEDQFLTEQLLPEFKLPVQHDAKRTRWVGPKSSFRNMLFGEFIFADTYFRLYTTRQVPEALDYLVATLYRPIIPKLGPSNPRWNGDRRQSFNEHQTEYFIERLKHLAEDEKLAILTWYRGCRAQIEREFPEVFEAAEEAVKTKDAGDWGRVLRKLSGGAFGTLEQTAQQNTRTILAEMQDIARAHTKAQNAARK</sequence>